<dbReference type="PROSITE" id="PS50048">
    <property type="entry name" value="ZN2_CY6_FUNGAL_2"/>
    <property type="match status" value="1"/>
</dbReference>
<dbReference type="VEuPathDB" id="FungiDB:TSTA_076560"/>
<organism evidence="8 9">
    <name type="scientific">Talaromyces stipitatus (strain ATCC 10500 / CBS 375.48 / QM 6759 / NRRL 1006)</name>
    <name type="common">Penicillium stipitatum</name>
    <dbReference type="NCBI Taxonomy" id="441959"/>
    <lineage>
        <taxon>Eukaryota</taxon>
        <taxon>Fungi</taxon>
        <taxon>Dikarya</taxon>
        <taxon>Ascomycota</taxon>
        <taxon>Pezizomycotina</taxon>
        <taxon>Eurotiomycetes</taxon>
        <taxon>Eurotiomycetidae</taxon>
        <taxon>Eurotiales</taxon>
        <taxon>Trichocomaceae</taxon>
        <taxon>Talaromyces</taxon>
        <taxon>Talaromyces sect. Talaromyces</taxon>
    </lineage>
</organism>
<dbReference type="Proteomes" id="UP000001745">
    <property type="component" value="Unassembled WGS sequence"/>
</dbReference>
<dbReference type="GO" id="GO:0006351">
    <property type="term" value="P:DNA-templated transcription"/>
    <property type="evidence" value="ECO:0007669"/>
    <property type="project" value="InterPro"/>
</dbReference>
<dbReference type="SMART" id="SM00066">
    <property type="entry name" value="GAL4"/>
    <property type="match status" value="1"/>
</dbReference>
<evidence type="ECO:0000256" key="4">
    <source>
        <dbReference type="ARBA" id="ARBA00023125"/>
    </source>
</evidence>
<keyword evidence="3" id="KW-0805">Transcription regulation</keyword>
<dbReference type="GO" id="GO:0000981">
    <property type="term" value="F:DNA-binding transcription factor activity, RNA polymerase II-specific"/>
    <property type="evidence" value="ECO:0007669"/>
    <property type="project" value="InterPro"/>
</dbReference>
<dbReference type="PANTHER" id="PTHR47338">
    <property type="entry name" value="ZN(II)2CYS6 TRANSCRIPTION FACTOR (EUROFUNG)-RELATED"/>
    <property type="match status" value="1"/>
</dbReference>
<dbReference type="CDD" id="cd12148">
    <property type="entry name" value="fungal_TF_MHR"/>
    <property type="match status" value="1"/>
</dbReference>
<dbReference type="HOGENOM" id="CLU_023880_4_0_1"/>
<dbReference type="InterPro" id="IPR050815">
    <property type="entry name" value="TF_fung"/>
</dbReference>
<evidence type="ECO:0000256" key="3">
    <source>
        <dbReference type="ARBA" id="ARBA00023015"/>
    </source>
</evidence>
<evidence type="ECO:0000259" key="7">
    <source>
        <dbReference type="PROSITE" id="PS50048"/>
    </source>
</evidence>
<dbReference type="InParanoid" id="B8LWH9"/>
<dbReference type="EMBL" id="EQ962652">
    <property type="protein sequence ID" value="EED24290.1"/>
    <property type="molecule type" value="Genomic_DNA"/>
</dbReference>
<evidence type="ECO:0000313" key="9">
    <source>
        <dbReference type="Proteomes" id="UP000001745"/>
    </source>
</evidence>
<accession>B8LWH9</accession>
<keyword evidence="4" id="KW-0238">DNA-binding</keyword>
<dbReference type="CDD" id="cd00067">
    <property type="entry name" value="GAL4"/>
    <property type="match status" value="1"/>
</dbReference>
<dbReference type="GeneID" id="8105624"/>
<dbReference type="GO" id="GO:0005634">
    <property type="term" value="C:nucleus"/>
    <property type="evidence" value="ECO:0007669"/>
    <property type="project" value="UniProtKB-SubCell"/>
</dbReference>
<dbReference type="RefSeq" id="XP_002341677.1">
    <property type="nucleotide sequence ID" value="XM_002341636.1"/>
</dbReference>
<dbReference type="eggNOG" id="ENOG502SNH2">
    <property type="taxonomic scope" value="Eukaryota"/>
</dbReference>
<feature type="domain" description="Zn(2)-C6 fungal-type" evidence="7">
    <location>
        <begin position="43"/>
        <end position="73"/>
    </location>
</feature>
<dbReference type="SUPFAM" id="SSF57701">
    <property type="entry name" value="Zn2/Cys6 DNA-binding domain"/>
    <property type="match status" value="1"/>
</dbReference>
<evidence type="ECO:0000256" key="5">
    <source>
        <dbReference type="ARBA" id="ARBA00023163"/>
    </source>
</evidence>
<comment type="subcellular location">
    <subcellularLocation>
        <location evidence="1">Nucleus</location>
    </subcellularLocation>
</comment>
<evidence type="ECO:0000256" key="2">
    <source>
        <dbReference type="ARBA" id="ARBA00022723"/>
    </source>
</evidence>
<evidence type="ECO:0000256" key="6">
    <source>
        <dbReference type="ARBA" id="ARBA00023242"/>
    </source>
</evidence>
<dbReference type="GO" id="GO:0008270">
    <property type="term" value="F:zinc ion binding"/>
    <property type="evidence" value="ECO:0007669"/>
    <property type="project" value="InterPro"/>
</dbReference>
<name>B8LWH9_TALSN</name>
<dbReference type="PANTHER" id="PTHR47338:SF20">
    <property type="entry name" value="ZN(II)2CYS6 TRANSCRIPTION FACTOR (EUROFUNG)"/>
    <property type="match status" value="1"/>
</dbReference>
<dbReference type="PhylomeDB" id="B8LWH9"/>
<dbReference type="AlphaFoldDB" id="B8LWH9"/>
<dbReference type="OrthoDB" id="3862662at2759"/>
<proteinExistence type="predicted"/>
<dbReference type="InterPro" id="IPR001138">
    <property type="entry name" value="Zn2Cys6_DnaBD"/>
</dbReference>
<evidence type="ECO:0000256" key="1">
    <source>
        <dbReference type="ARBA" id="ARBA00004123"/>
    </source>
</evidence>
<keyword evidence="6" id="KW-0539">Nucleus</keyword>
<protein>
    <recommendedName>
        <fullName evidence="7">Zn(2)-C6 fungal-type domain-containing protein</fullName>
    </recommendedName>
</protein>
<dbReference type="Pfam" id="PF00172">
    <property type="entry name" value="Zn_clus"/>
    <property type="match status" value="1"/>
</dbReference>
<evidence type="ECO:0000313" key="8">
    <source>
        <dbReference type="EMBL" id="EED24290.1"/>
    </source>
</evidence>
<keyword evidence="2" id="KW-0479">Metal-binding</keyword>
<dbReference type="InterPro" id="IPR036864">
    <property type="entry name" value="Zn2-C6_fun-type_DNA-bd_sf"/>
</dbReference>
<dbReference type="GO" id="GO:0003677">
    <property type="term" value="F:DNA binding"/>
    <property type="evidence" value="ECO:0007669"/>
    <property type="project" value="UniProtKB-KW"/>
</dbReference>
<keyword evidence="9" id="KW-1185">Reference proteome</keyword>
<gene>
    <name evidence="8" type="ORF">TSTA_076560</name>
</gene>
<reference evidence="9" key="1">
    <citation type="journal article" date="2015" name="Genome Announc.">
        <title>Genome sequence of the AIDS-associated pathogen Penicillium marneffei (ATCC18224) and its near taxonomic relative Talaromyces stipitatus (ATCC10500).</title>
        <authorList>
            <person name="Nierman W.C."/>
            <person name="Fedorova-Abrams N.D."/>
            <person name="Andrianopoulos A."/>
        </authorList>
    </citation>
    <scope>NUCLEOTIDE SEQUENCE [LARGE SCALE GENOMIC DNA]</scope>
    <source>
        <strain evidence="9">ATCC 10500 / CBS 375.48 / QM 6759 / NRRL 1006</strain>
    </source>
</reference>
<dbReference type="Pfam" id="PF04082">
    <property type="entry name" value="Fungal_trans"/>
    <property type="match status" value="1"/>
</dbReference>
<sequence>MPEDCSTCRRRFPFFVSSDLSFFKHLGFSPEILQVTTNSKQFVCTNCKLRKKKCDKVKPRCGYCCRKSLSCQYQASNIKQLSVQPKLALDVSTNPIIRSSLLLSNTLSEVLLSQPTNVQSTLYLRVLSIIRTTSQTLEDIVTRYFRGIHSFIPMLSRSRVERCLVDHSTPPPAGFSVLLLSMCLITYHPDFVPPSAHPLDQETLYLTTKSLFALVQASFPPSLHLIQASIIIATYEYANGRIHDAFASMGVCARIGYAAHIDSAIPVQGMEVGEYQEAEEKASTWWGIVIWERTILCEIANLQRPLTTRIPGSLADYRDGTTLHKAGASGSESDTDAFKFSCAVQGTWLLDQVIKTLDMTDPEARYNQLHGLDHTIQGVLVVILNQSQGKGGIYCTAIRILLRSKEREERLKSSHAAMNTITKMVDEIAASHTSTVSLVDTIPPGFLYVIRQVLQYIRESETKVDTWDEVERRLSRASLKFEYRWGGRATYG</sequence>
<keyword evidence="5" id="KW-0804">Transcription</keyword>
<dbReference type="InterPro" id="IPR007219">
    <property type="entry name" value="XnlR_reg_dom"/>
</dbReference>
<dbReference type="Gene3D" id="4.10.240.10">
    <property type="entry name" value="Zn(2)-C6 fungal-type DNA-binding domain"/>
    <property type="match status" value="1"/>
</dbReference>